<dbReference type="PANTHER" id="PTHR30012:SF0">
    <property type="entry name" value="TYPE II SECRETION SYSTEM PROTEIN F-RELATED"/>
    <property type="match status" value="1"/>
</dbReference>
<dbReference type="InterPro" id="IPR042094">
    <property type="entry name" value="T2SS_GspF_sf"/>
</dbReference>
<feature type="domain" description="Type II secretion system protein GspF" evidence="8">
    <location>
        <begin position="22"/>
        <end position="135"/>
    </location>
</feature>
<dbReference type="InterPro" id="IPR003004">
    <property type="entry name" value="GspF/PilC"/>
</dbReference>
<keyword evidence="5 7" id="KW-1133">Transmembrane helix</keyword>
<evidence type="ECO:0000313" key="9">
    <source>
        <dbReference type="EMBL" id="UTW10211.1"/>
    </source>
</evidence>
<keyword evidence="6 7" id="KW-0472">Membrane</keyword>
<keyword evidence="10" id="KW-1185">Reference proteome</keyword>
<evidence type="ECO:0000256" key="3">
    <source>
        <dbReference type="ARBA" id="ARBA00022475"/>
    </source>
</evidence>
<feature type="domain" description="Type II secretion system protein GspF" evidence="8">
    <location>
        <begin position="206"/>
        <end position="300"/>
    </location>
</feature>
<feature type="transmembrane region" description="Helical" evidence="7">
    <location>
        <begin position="151"/>
        <end position="169"/>
    </location>
</feature>
<keyword evidence="3" id="KW-1003">Cell membrane</keyword>
<protein>
    <submittedName>
        <fullName evidence="9">Type II secretion system F family protein</fullName>
    </submittedName>
</protein>
<feature type="transmembrane region" description="Helical" evidence="7">
    <location>
        <begin position="190"/>
        <end position="207"/>
    </location>
</feature>
<dbReference type="Proteomes" id="UP001058461">
    <property type="component" value="Chromosome"/>
</dbReference>
<evidence type="ECO:0000256" key="7">
    <source>
        <dbReference type="SAM" id="Phobius"/>
    </source>
</evidence>
<evidence type="ECO:0000313" key="10">
    <source>
        <dbReference type="Proteomes" id="UP001058461"/>
    </source>
</evidence>
<evidence type="ECO:0000256" key="4">
    <source>
        <dbReference type="ARBA" id="ARBA00022692"/>
    </source>
</evidence>
<evidence type="ECO:0000256" key="5">
    <source>
        <dbReference type="ARBA" id="ARBA00022989"/>
    </source>
</evidence>
<accession>A0ABY5HEE9</accession>
<dbReference type="EMBL" id="CP073347">
    <property type="protein sequence ID" value="UTW10211.1"/>
    <property type="molecule type" value="Genomic_DNA"/>
</dbReference>
<sequence>MNFSRPGRWWSSGRSGWNAAQLRSLATLLGAGIAPVQALGVMQRQFPEQAAGLGRMSRLLRGGTSLANALTQAQALGSGACQTLQAAEAAGQLDAALRQVAACAEQQYLRIRAFKARLWLPWVVLVIALLAGCLIRLQTPGASLPGVFFDLGLSLGWVALVTVLLLYLLQLDRMHWLSWGWRWKLQGTRLYALVYECHFFGLLFWALNAGIDCAQALGNASAFLRNPDYQRAVRRAEILAAGGESLTAALQQAGLVLSVEMTQLLDSAEQAGRIAPAIEHQLGILQQRLELRTQSLYEWLPRFYYLLVLGVAGRFLAG</sequence>
<organism evidence="9 10">
    <name type="scientific">Marinobacterium rhizophilum</name>
    <dbReference type="NCBI Taxonomy" id="420402"/>
    <lineage>
        <taxon>Bacteria</taxon>
        <taxon>Pseudomonadati</taxon>
        <taxon>Pseudomonadota</taxon>
        <taxon>Gammaproteobacteria</taxon>
        <taxon>Oceanospirillales</taxon>
        <taxon>Oceanospirillaceae</taxon>
        <taxon>Marinobacterium</taxon>
    </lineage>
</organism>
<dbReference type="RefSeq" id="WP_255852239.1">
    <property type="nucleotide sequence ID" value="NZ_CP073347.1"/>
</dbReference>
<evidence type="ECO:0000259" key="8">
    <source>
        <dbReference type="Pfam" id="PF00482"/>
    </source>
</evidence>
<comment type="subcellular location">
    <subcellularLocation>
        <location evidence="1">Cell membrane</location>
        <topology evidence="1">Multi-pass membrane protein</topology>
    </subcellularLocation>
</comment>
<dbReference type="PANTHER" id="PTHR30012">
    <property type="entry name" value="GENERAL SECRETION PATHWAY PROTEIN"/>
    <property type="match status" value="1"/>
</dbReference>
<evidence type="ECO:0000256" key="2">
    <source>
        <dbReference type="ARBA" id="ARBA00005745"/>
    </source>
</evidence>
<proteinExistence type="inferred from homology"/>
<dbReference type="Gene3D" id="1.20.81.30">
    <property type="entry name" value="Type II secretion system (T2SS), domain F"/>
    <property type="match status" value="2"/>
</dbReference>
<keyword evidence="4 7" id="KW-0812">Transmembrane</keyword>
<feature type="transmembrane region" description="Helical" evidence="7">
    <location>
        <begin position="118"/>
        <end position="139"/>
    </location>
</feature>
<reference evidence="9" key="1">
    <citation type="submission" date="2021-04" db="EMBL/GenBank/DDBJ databases">
        <title>Oceanospirillales bacteria with DddD are important DMSP degraders in coastal seawater.</title>
        <authorList>
            <person name="Liu J."/>
        </authorList>
    </citation>
    <scope>NUCLEOTIDE SEQUENCE</scope>
    <source>
        <strain evidence="9">D13-1</strain>
    </source>
</reference>
<evidence type="ECO:0000256" key="1">
    <source>
        <dbReference type="ARBA" id="ARBA00004651"/>
    </source>
</evidence>
<dbReference type="InterPro" id="IPR018076">
    <property type="entry name" value="T2SS_GspF_dom"/>
</dbReference>
<name>A0ABY5HEE9_9GAMM</name>
<evidence type="ECO:0000256" key="6">
    <source>
        <dbReference type="ARBA" id="ARBA00023136"/>
    </source>
</evidence>
<gene>
    <name evidence="9" type="ORF">KDW95_12925</name>
</gene>
<comment type="similarity">
    <text evidence="2">Belongs to the GSP F family.</text>
</comment>
<dbReference type="Pfam" id="PF00482">
    <property type="entry name" value="T2SSF"/>
    <property type="match status" value="2"/>
</dbReference>